<comment type="similarity">
    <text evidence="2 7">Belongs to the IL-15/IL-21 family.</text>
</comment>
<name>A0A803TLW6_ANOCA</name>
<evidence type="ECO:0000313" key="8">
    <source>
        <dbReference type="Ensembl" id="ENSACAP00000036206.1"/>
    </source>
</evidence>
<sequence length="143" mass="16977">VSNYNFVILLCSSSCFQEVQTRRFVSWEPVLKDLEQIIKIPTKVDASLYTATYSNHCKISVVRCFHLEMKVLLYEANIGGDSDIYNSTRRVLRSVGRFLDDEQDKETSQCQECETFEEKQYTEFIENFQDIARRLHREEKWEK</sequence>
<proteinExistence type="inferred from homology"/>
<gene>
    <name evidence="8" type="primary">il15</name>
</gene>
<organism evidence="8 9">
    <name type="scientific">Anolis carolinensis</name>
    <name type="common">Green anole</name>
    <name type="synonym">American chameleon</name>
    <dbReference type="NCBI Taxonomy" id="28377"/>
    <lineage>
        <taxon>Eukaryota</taxon>
        <taxon>Metazoa</taxon>
        <taxon>Chordata</taxon>
        <taxon>Craniata</taxon>
        <taxon>Vertebrata</taxon>
        <taxon>Euteleostomi</taxon>
        <taxon>Lepidosauria</taxon>
        <taxon>Squamata</taxon>
        <taxon>Bifurcata</taxon>
        <taxon>Unidentata</taxon>
        <taxon>Episquamata</taxon>
        <taxon>Toxicofera</taxon>
        <taxon>Iguania</taxon>
        <taxon>Dactyloidae</taxon>
        <taxon>Anolis</taxon>
    </lineage>
</organism>
<evidence type="ECO:0000256" key="1">
    <source>
        <dbReference type="ARBA" id="ARBA00004613"/>
    </source>
</evidence>
<dbReference type="GO" id="GO:0005615">
    <property type="term" value="C:extracellular space"/>
    <property type="evidence" value="ECO:0000318"/>
    <property type="project" value="GO_Central"/>
</dbReference>
<dbReference type="SUPFAM" id="SSF47266">
    <property type="entry name" value="4-helical cytokines"/>
    <property type="match status" value="1"/>
</dbReference>
<dbReference type="GO" id="GO:0005125">
    <property type="term" value="F:cytokine activity"/>
    <property type="evidence" value="ECO:0000318"/>
    <property type="project" value="GO_Central"/>
</dbReference>
<accession>A0A803TLW6</accession>
<keyword evidence="9" id="KW-1185">Reference proteome</keyword>
<dbReference type="AlphaFoldDB" id="A0A803TLW6"/>
<evidence type="ECO:0000256" key="4">
    <source>
        <dbReference type="ARBA" id="ARBA00022525"/>
    </source>
</evidence>
<keyword evidence="3 7" id="KW-0202">Cytokine</keyword>
<dbReference type="InParanoid" id="A0A803TLW6"/>
<keyword evidence="5" id="KW-0732">Signal</keyword>
<evidence type="ECO:0000256" key="6">
    <source>
        <dbReference type="ARBA" id="ARBA00023157"/>
    </source>
</evidence>
<dbReference type="Gene3D" id="1.20.1250.70">
    <property type="entry name" value="Interleukin-15/Interleukin-21"/>
    <property type="match status" value="1"/>
</dbReference>
<evidence type="ECO:0000256" key="7">
    <source>
        <dbReference type="RuleBase" id="RU003453"/>
    </source>
</evidence>
<dbReference type="Ensembl" id="ENSACAT00000050795.1">
    <property type="protein sequence ID" value="ENSACAP00000036206.1"/>
    <property type="gene ID" value="ENSACAG00000034681.1"/>
</dbReference>
<dbReference type="GO" id="GO:0006955">
    <property type="term" value="P:immune response"/>
    <property type="evidence" value="ECO:0007669"/>
    <property type="project" value="InterPro"/>
</dbReference>
<evidence type="ECO:0000256" key="3">
    <source>
        <dbReference type="ARBA" id="ARBA00022514"/>
    </source>
</evidence>
<dbReference type="GO" id="GO:0050778">
    <property type="term" value="P:positive regulation of immune response"/>
    <property type="evidence" value="ECO:0000318"/>
    <property type="project" value="GO_Central"/>
</dbReference>
<dbReference type="GO" id="GO:0042119">
    <property type="term" value="P:neutrophil activation"/>
    <property type="evidence" value="ECO:0000318"/>
    <property type="project" value="GO_Central"/>
</dbReference>
<evidence type="ECO:0000256" key="2">
    <source>
        <dbReference type="ARBA" id="ARBA00006050"/>
    </source>
</evidence>
<dbReference type="Proteomes" id="UP000001646">
    <property type="component" value="Chromosome 5"/>
</dbReference>
<dbReference type="PANTHER" id="PTHR14356:SF3">
    <property type="entry name" value="INTERLEUKIN-15"/>
    <property type="match status" value="1"/>
</dbReference>
<dbReference type="PANTHER" id="PTHR14356">
    <property type="entry name" value="INTERLEUKIN-15-RELATED"/>
    <property type="match status" value="1"/>
</dbReference>
<comment type="subcellular location">
    <subcellularLocation>
        <location evidence="1">Secreted</location>
    </subcellularLocation>
</comment>
<protein>
    <recommendedName>
        <fullName evidence="7">Interleukin</fullName>
    </recommendedName>
</protein>
<keyword evidence="4" id="KW-0964">Secreted</keyword>
<dbReference type="Pfam" id="PF02372">
    <property type="entry name" value="IL15"/>
    <property type="match status" value="1"/>
</dbReference>
<dbReference type="InterPro" id="IPR009079">
    <property type="entry name" value="4_helix_cytokine-like_core"/>
</dbReference>
<dbReference type="GO" id="GO:0001819">
    <property type="term" value="P:positive regulation of cytokine production"/>
    <property type="evidence" value="ECO:0000318"/>
    <property type="project" value="GO_Central"/>
</dbReference>
<reference evidence="8" key="2">
    <citation type="submission" date="2025-08" db="UniProtKB">
        <authorList>
            <consortium name="Ensembl"/>
        </authorList>
    </citation>
    <scope>IDENTIFICATION</scope>
</reference>
<dbReference type="GO" id="GO:0042102">
    <property type="term" value="P:positive regulation of T cell proliferation"/>
    <property type="evidence" value="ECO:0000318"/>
    <property type="project" value="GO_Central"/>
</dbReference>
<dbReference type="InterPro" id="IPR003443">
    <property type="entry name" value="IL-15/IL-21_fam"/>
</dbReference>
<evidence type="ECO:0000256" key="5">
    <source>
        <dbReference type="ARBA" id="ARBA00022729"/>
    </source>
</evidence>
<dbReference type="GO" id="GO:0005126">
    <property type="term" value="F:cytokine receptor binding"/>
    <property type="evidence" value="ECO:0007669"/>
    <property type="project" value="InterPro"/>
</dbReference>
<keyword evidence="6" id="KW-1015">Disulfide bond</keyword>
<evidence type="ECO:0000313" key="9">
    <source>
        <dbReference type="Proteomes" id="UP000001646"/>
    </source>
</evidence>
<reference evidence="8" key="3">
    <citation type="submission" date="2025-09" db="UniProtKB">
        <authorList>
            <consortium name="Ensembl"/>
        </authorList>
    </citation>
    <scope>IDENTIFICATION</scope>
</reference>
<reference evidence="8 9" key="1">
    <citation type="submission" date="2009-12" db="EMBL/GenBank/DDBJ databases">
        <title>The Genome Sequence of Anolis carolinensis (Green Anole Lizard).</title>
        <authorList>
            <consortium name="The Genome Sequencing Platform"/>
            <person name="Di Palma F."/>
            <person name="Alfoldi J."/>
            <person name="Heiman D."/>
            <person name="Young S."/>
            <person name="Grabherr M."/>
            <person name="Johnson J."/>
            <person name="Lander E.S."/>
            <person name="Lindblad-Toh K."/>
        </authorList>
    </citation>
    <scope>NUCLEOTIDE SEQUENCE [LARGE SCALE GENOMIC DNA]</scope>
    <source>
        <strain evidence="8 9">JBL SC #1</strain>
    </source>
</reference>